<dbReference type="AlphaFoldDB" id="A0A1Y1UWQ1"/>
<dbReference type="SUPFAM" id="SSF48403">
    <property type="entry name" value="Ankyrin repeat"/>
    <property type="match status" value="1"/>
</dbReference>
<keyword evidence="1" id="KW-0677">Repeat</keyword>
<dbReference type="Gene3D" id="1.25.40.20">
    <property type="entry name" value="Ankyrin repeat-containing domain"/>
    <property type="match status" value="2"/>
</dbReference>
<evidence type="ECO:0000313" key="4">
    <source>
        <dbReference type="Proteomes" id="UP000193719"/>
    </source>
</evidence>
<organism evidence="3 4">
    <name type="scientific">Piromyces finnis</name>
    <dbReference type="NCBI Taxonomy" id="1754191"/>
    <lineage>
        <taxon>Eukaryota</taxon>
        <taxon>Fungi</taxon>
        <taxon>Fungi incertae sedis</taxon>
        <taxon>Chytridiomycota</taxon>
        <taxon>Chytridiomycota incertae sedis</taxon>
        <taxon>Neocallimastigomycetes</taxon>
        <taxon>Neocallimastigales</taxon>
        <taxon>Neocallimastigaceae</taxon>
        <taxon>Piromyces</taxon>
    </lineage>
</organism>
<dbReference type="EMBL" id="MCFH01000063">
    <property type="protein sequence ID" value="ORX42527.1"/>
    <property type="molecule type" value="Genomic_DNA"/>
</dbReference>
<keyword evidence="2" id="KW-0040">ANK repeat</keyword>
<reference evidence="3 4" key="2">
    <citation type="submission" date="2016-08" db="EMBL/GenBank/DDBJ databases">
        <title>Pervasive Adenine N6-methylation of Active Genes in Fungi.</title>
        <authorList>
            <consortium name="DOE Joint Genome Institute"/>
            <person name="Mondo S.J."/>
            <person name="Dannebaum R.O."/>
            <person name="Kuo R.C."/>
            <person name="Labutti K."/>
            <person name="Haridas S."/>
            <person name="Kuo A."/>
            <person name="Salamov A."/>
            <person name="Ahrendt S.R."/>
            <person name="Lipzen A."/>
            <person name="Sullivan W."/>
            <person name="Andreopoulos W.B."/>
            <person name="Clum A."/>
            <person name="Lindquist E."/>
            <person name="Daum C."/>
            <person name="Ramamoorthy G.K."/>
            <person name="Gryganskyi A."/>
            <person name="Culley D."/>
            <person name="Magnuson J.K."/>
            <person name="James T.Y."/>
            <person name="O'Malley M.A."/>
            <person name="Stajich J.E."/>
            <person name="Spatafora J.W."/>
            <person name="Visel A."/>
            <person name="Grigoriev I.V."/>
        </authorList>
    </citation>
    <scope>NUCLEOTIDE SEQUENCE [LARGE SCALE GENOMIC DNA]</scope>
    <source>
        <strain evidence="4">finn</strain>
    </source>
</reference>
<keyword evidence="4" id="KW-1185">Reference proteome</keyword>
<dbReference type="InterPro" id="IPR002110">
    <property type="entry name" value="Ankyrin_rpt"/>
</dbReference>
<sequence>MKYYDIENKLLSKLEKNKNPTQILDDNKKIISEYLIKDYGAIDNFNQKLIPIILKAKNFDNIEKAINHPLLFIVLSRLRESDVLIQACQSNDYKMAVKWLIKLKINLNIKDKMGMNALMHASEHYALDNAVKEMLKTPEIDIINDEDINGNTALFHAIKNKEIFDTILEKTTKLNHINKENENIIIYICKHNKVSCLEKVLPRVANDTSIDINYFNKQNRNALMYLAENCRFREIKKFYKQFKNLSINSKNKNGESLVSIFIKKFYDFFSNMNNIECFNEESLISDIAILTNKVYGRTMDALIDIGCNFNISIDGDGNTPMNFFLMIKDYVSALNLICYCFNLDLSIPNKYGVSANHLICNLTKEDFKIIDSIKNYIFININYDIFKEKAYMHPTFKYCDIKNKTLISPYDVPSNLSIMESHISIGYYYRNSEKELKNDLFEKLSGGVKMSKFISR</sequence>
<dbReference type="Pfam" id="PF12796">
    <property type="entry name" value="Ank_2"/>
    <property type="match status" value="1"/>
</dbReference>
<evidence type="ECO:0000256" key="2">
    <source>
        <dbReference type="ARBA" id="ARBA00023043"/>
    </source>
</evidence>
<dbReference type="Proteomes" id="UP000193719">
    <property type="component" value="Unassembled WGS sequence"/>
</dbReference>
<gene>
    <name evidence="3" type="ORF">BCR36DRAFT_337252</name>
</gene>
<dbReference type="PANTHER" id="PTHR24198">
    <property type="entry name" value="ANKYRIN REPEAT AND PROTEIN KINASE DOMAIN-CONTAINING PROTEIN"/>
    <property type="match status" value="1"/>
</dbReference>
<proteinExistence type="predicted"/>
<protein>
    <submittedName>
        <fullName evidence="3">Ankyrin</fullName>
    </submittedName>
</protein>
<reference evidence="3 4" key="1">
    <citation type="submission" date="2016-08" db="EMBL/GenBank/DDBJ databases">
        <title>Genomes of anaerobic fungi encode conserved fungal cellulosomes for biomass hydrolysis.</title>
        <authorList>
            <consortium name="DOE Joint Genome Institute"/>
            <person name="Haitjema C.H."/>
            <person name="Gilmore S.P."/>
            <person name="Henske J.K."/>
            <person name="Solomon K.V."/>
            <person name="De Groot R."/>
            <person name="Kuo A."/>
            <person name="Mondo S.J."/>
            <person name="Salamov A.A."/>
            <person name="Labutti K."/>
            <person name="Zhao Z."/>
            <person name="Chiniquy J."/>
            <person name="Barry K."/>
            <person name="Brewer H.M."/>
            <person name="Purvine S.O."/>
            <person name="Wright A.T."/>
            <person name="Boxma B."/>
            <person name="Van Alen T."/>
            <person name="Hackstein J.H."/>
            <person name="Baker S.E."/>
            <person name="Grigoriev I.V."/>
            <person name="O'Malley M.A."/>
        </authorList>
    </citation>
    <scope>NUCLEOTIDE SEQUENCE [LARGE SCALE GENOMIC DNA]</scope>
    <source>
        <strain evidence="4">finn</strain>
    </source>
</reference>
<accession>A0A1Y1UWQ1</accession>
<name>A0A1Y1UWQ1_9FUNG</name>
<dbReference type="PANTHER" id="PTHR24198:SF165">
    <property type="entry name" value="ANKYRIN REPEAT-CONTAINING PROTEIN-RELATED"/>
    <property type="match status" value="1"/>
</dbReference>
<comment type="caution">
    <text evidence="3">The sequence shown here is derived from an EMBL/GenBank/DDBJ whole genome shotgun (WGS) entry which is preliminary data.</text>
</comment>
<dbReference type="STRING" id="1754191.A0A1Y1UWQ1"/>
<dbReference type="OrthoDB" id="2145224at2759"/>
<dbReference type="InterPro" id="IPR036770">
    <property type="entry name" value="Ankyrin_rpt-contain_sf"/>
</dbReference>
<evidence type="ECO:0000313" key="3">
    <source>
        <dbReference type="EMBL" id="ORX42527.1"/>
    </source>
</evidence>
<evidence type="ECO:0000256" key="1">
    <source>
        <dbReference type="ARBA" id="ARBA00022737"/>
    </source>
</evidence>